<reference evidence="1" key="1">
    <citation type="submission" date="2021-09" db="EMBL/GenBank/DDBJ databases">
        <authorList>
            <consortium name="AG Swart"/>
            <person name="Singh M."/>
            <person name="Singh A."/>
            <person name="Seah K."/>
            <person name="Emmerich C."/>
        </authorList>
    </citation>
    <scope>NUCLEOTIDE SEQUENCE</scope>
    <source>
        <strain evidence="1">ATCC30299</strain>
    </source>
</reference>
<comment type="caution">
    <text evidence="1">The sequence shown here is derived from an EMBL/GenBank/DDBJ whole genome shotgun (WGS) entry which is preliminary data.</text>
</comment>
<protein>
    <submittedName>
        <fullName evidence="1">Uncharacterized protein</fullName>
    </submittedName>
</protein>
<evidence type="ECO:0000313" key="2">
    <source>
        <dbReference type="Proteomes" id="UP001162131"/>
    </source>
</evidence>
<name>A0AAU9JEH0_9CILI</name>
<dbReference type="EMBL" id="CAJZBQ010000036">
    <property type="protein sequence ID" value="CAG9324401.1"/>
    <property type="molecule type" value="Genomic_DNA"/>
</dbReference>
<organism evidence="1 2">
    <name type="scientific">Blepharisma stoltei</name>
    <dbReference type="NCBI Taxonomy" id="1481888"/>
    <lineage>
        <taxon>Eukaryota</taxon>
        <taxon>Sar</taxon>
        <taxon>Alveolata</taxon>
        <taxon>Ciliophora</taxon>
        <taxon>Postciliodesmatophora</taxon>
        <taxon>Heterotrichea</taxon>
        <taxon>Heterotrichida</taxon>
        <taxon>Blepharismidae</taxon>
        <taxon>Blepharisma</taxon>
    </lineage>
</organism>
<dbReference type="Proteomes" id="UP001162131">
    <property type="component" value="Unassembled WGS sequence"/>
</dbReference>
<keyword evidence="2" id="KW-1185">Reference proteome</keyword>
<sequence length="257" mass="29801">MKPKSRRTQSLNEFFSFQTMTSFQPPSSKLILDNSPQTHKFQSFSSTKTLNPFLNTISAEETVPRKEKKTRELILKELSKIQKTNNCPVKSRVFNHKHTSLWTSRGCRSQPLSPLNKIPLNRDYPIRSKIPKTPDSSPILVGSKLSPKIQNFMANSLETPITKNYQNLKTLESKLSNLKRRASVPYLLDFDKDLTKSRWSIETIEKGLQEDLHKELTNAREADFRSDITRLTVWKQDLTGFKKEIDRIINSFPVTRY</sequence>
<evidence type="ECO:0000313" key="1">
    <source>
        <dbReference type="EMBL" id="CAG9324401.1"/>
    </source>
</evidence>
<gene>
    <name evidence="1" type="ORF">BSTOLATCC_MIC36193</name>
</gene>
<proteinExistence type="predicted"/>
<accession>A0AAU9JEH0</accession>
<dbReference type="AlphaFoldDB" id="A0AAU9JEH0"/>